<dbReference type="Pfam" id="PF05239">
    <property type="entry name" value="PRC"/>
    <property type="match status" value="1"/>
</dbReference>
<feature type="domain" description="PRC-barrel" evidence="3">
    <location>
        <begin position="170"/>
        <end position="237"/>
    </location>
</feature>
<feature type="signal peptide" evidence="2">
    <location>
        <begin position="1"/>
        <end position="23"/>
    </location>
</feature>
<feature type="compositionally biased region" description="Low complexity" evidence="1">
    <location>
        <begin position="104"/>
        <end position="125"/>
    </location>
</feature>
<organism evidence="4 5">
    <name type="scientific">Halodurantibacterium flavum</name>
    <dbReference type="NCBI Taxonomy" id="1382802"/>
    <lineage>
        <taxon>Bacteria</taxon>
        <taxon>Pseudomonadati</taxon>
        <taxon>Pseudomonadota</taxon>
        <taxon>Alphaproteobacteria</taxon>
        <taxon>Rhodobacterales</taxon>
        <taxon>Paracoccaceae</taxon>
        <taxon>Halodurantibacterium</taxon>
    </lineage>
</organism>
<feature type="region of interest" description="Disordered" evidence="1">
    <location>
        <begin position="27"/>
        <end position="163"/>
    </location>
</feature>
<protein>
    <submittedName>
        <fullName evidence="4">PRC-barrel domain-containing protein</fullName>
    </submittedName>
</protein>
<evidence type="ECO:0000313" key="4">
    <source>
        <dbReference type="EMBL" id="MFD1913028.1"/>
    </source>
</evidence>
<keyword evidence="5" id="KW-1185">Reference proteome</keyword>
<dbReference type="InterPro" id="IPR011033">
    <property type="entry name" value="PRC_barrel-like_sf"/>
</dbReference>
<dbReference type="InterPro" id="IPR027275">
    <property type="entry name" value="PRC-brl_dom"/>
</dbReference>
<comment type="caution">
    <text evidence="4">The sequence shown here is derived from an EMBL/GenBank/DDBJ whole genome shotgun (WGS) entry which is preliminary data.</text>
</comment>
<evidence type="ECO:0000313" key="5">
    <source>
        <dbReference type="Proteomes" id="UP001597353"/>
    </source>
</evidence>
<evidence type="ECO:0000256" key="2">
    <source>
        <dbReference type="SAM" id="SignalP"/>
    </source>
</evidence>
<dbReference type="PANTHER" id="PTHR36505:SF1">
    <property type="entry name" value="BLR1072 PROTEIN"/>
    <property type="match status" value="1"/>
</dbReference>
<keyword evidence="2" id="KW-0732">Signal</keyword>
<sequence length="270" mass="26936">MKMKNTLISSVLLASVAAFPGLAQQVQAPTDTETDIVSPTEEGVTQGDATGTTPANPPGSTAPVLPPPDQPSAVTGEGADPSVASPGMSSPDPAPGDPTGGTAGSTSIVDPTGGDATATTGETPTPGGGVAEGTAAQPQTGAGDGALAGAQMVSPPDGYEPFSDPRTLTAETLTGQNIYGSDDQNISTVSDLVLDAEGAVVAVIADVGGFLGFGARSVTVPYEELQIFRSGQNDIRVYLPMTQEELEALPEYMPEAEGGTGEFGEDTSPN</sequence>
<reference evidence="5" key="1">
    <citation type="journal article" date="2019" name="Int. J. Syst. Evol. Microbiol.">
        <title>The Global Catalogue of Microorganisms (GCM) 10K type strain sequencing project: providing services to taxonomists for standard genome sequencing and annotation.</title>
        <authorList>
            <consortium name="The Broad Institute Genomics Platform"/>
            <consortium name="The Broad Institute Genome Sequencing Center for Infectious Disease"/>
            <person name="Wu L."/>
            <person name="Ma J."/>
        </authorList>
    </citation>
    <scope>NUCLEOTIDE SEQUENCE [LARGE SCALE GENOMIC DNA]</scope>
    <source>
        <strain evidence="5">CGMCC 4.7242</strain>
    </source>
</reference>
<name>A0ABW4S7G5_9RHOB</name>
<feature type="compositionally biased region" description="Polar residues" evidence="1">
    <location>
        <begin position="27"/>
        <end position="37"/>
    </location>
</feature>
<dbReference type="EMBL" id="JBHUGH010000009">
    <property type="protein sequence ID" value="MFD1913028.1"/>
    <property type="molecule type" value="Genomic_DNA"/>
</dbReference>
<evidence type="ECO:0000256" key="1">
    <source>
        <dbReference type="SAM" id="MobiDB-lite"/>
    </source>
</evidence>
<dbReference type="RefSeq" id="WP_390262191.1">
    <property type="nucleotide sequence ID" value="NZ_JBHUGH010000009.1"/>
</dbReference>
<dbReference type="PANTHER" id="PTHR36505">
    <property type="entry name" value="BLR1072 PROTEIN"/>
    <property type="match status" value="1"/>
</dbReference>
<proteinExistence type="predicted"/>
<dbReference type="SUPFAM" id="SSF50346">
    <property type="entry name" value="PRC-barrel domain"/>
    <property type="match status" value="1"/>
</dbReference>
<gene>
    <name evidence="4" type="ORF">ACFSGJ_12475</name>
</gene>
<dbReference type="Gene3D" id="2.30.30.240">
    <property type="entry name" value="PRC-barrel domain"/>
    <property type="match status" value="1"/>
</dbReference>
<accession>A0ABW4S7G5</accession>
<feature type="chain" id="PRO_5045458343" evidence="2">
    <location>
        <begin position="24"/>
        <end position="270"/>
    </location>
</feature>
<evidence type="ECO:0000259" key="3">
    <source>
        <dbReference type="Pfam" id="PF05239"/>
    </source>
</evidence>
<dbReference type="Proteomes" id="UP001597353">
    <property type="component" value="Unassembled WGS sequence"/>
</dbReference>